<reference evidence="1" key="1">
    <citation type="journal article" date="2023" name="Int. J. Syst. Evol. Microbiol.">
        <title>&lt;i&gt;Shewanella septentrionalis&lt;/i&gt; sp. nov. and &lt;i&gt;Shewanella holmiensis&lt;/i&gt; sp. nov., isolated from Baltic Sea water and sediments.</title>
        <authorList>
            <person name="Martin-Rodriguez A.J."/>
            <person name="Thorell K."/>
            <person name="Joffre E."/>
            <person name="Jensie-Markopoulos S."/>
            <person name="Moore E.R.B."/>
            <person name="Sjoling A."/>
        </authorList>
    </citation>
    <scope>NUCLEOTIDE SEQUENCE</scope>
    <source>
        <strain evidence="1">SP1S2-7</strain>
    </source>
</reference>
<evidence type="ECO:0000313" key="1">
    <source>
        <dbReference type="EMBL" id="MCT7941015.1"/>
    </source>
</evidence>
<evidence type="ECO:0000313" key="2">
    <source>
        <dbReference type="Proteomes" id="UP001155546"/>
    </source>
</evidence>
<comment type="caution">
    <text evidence="1">The sequence shown here is derived from an EMBL/GenBank/DDBJ whole genome shotgun (WGS) entry which is preliminary data.</text>
</comment>
<dbReference type="InterPro" id="IPR027961">
    <property type="entry name" value="DUF4442"/>
</dbReference>
<dbReference type="AlphaFoldDB" id="A0A9X3ATZ9"/>
<dbReference type="EMBL" id="JAMTCD010000004">
    <property type="protein sequence ID" value="MCT7941015.1"/>
    <property type="molecule type" value="Genomic_DNA"/>
</dbReference>
<organism evidence="1 2">
    <name type="scientific">Shewanella holmiensis</name>
    <dbReference type="NCBI Taxonomy" id="2952222"/>
    <lineage>
        <taxon>Bacteria</taxon>
        <taxon>Pseudomonadati</taxon>
        <taxon>Pseudomonadota</taxon>
        <taxon>Gammaproteobacteria</taxon>
        <taxon>Alteromonadales</taxon>
        <taxon>Shewanellaceae</taxon>
        <taxon>Shewanella</taxon>
    </lineage>
</organism>
<proteinExistence type="predicted"/>
<dbReference type="RefSeq" id="WP_261297448.1">
    <property type="nucleotide sequence ID" value="NZ_JAMTCD010000004.1"/>
</dbReference>
<dbReference type="CDD" id="cd03443">
    <property type="entry name" value="PaaI_thioesterase"/>
    <property type="match status" value="1"/>
</dbReference>
<name>A0A9X3ATZ9_9GAMM</name>
<dbReference type="InterPro" id="IPR029069">
    <property type="entry name" value="HotDog_dom_sf"/>
</dbReference>
<dbReference type="SUPFAM" id="SSF54637">
    <property type="entry name" value="Thioesterase/thiol ester dehydrase-isomerase"/>
    <property type="match status" value="1"/>
</dbReference>
<protein>
    <submittedName>
        <fullName evidence="1">DUF4442 domain-containing protein</fullName>
    </submittedName>
</protein>
<dbReference type="Proteomes" id="UP001155546">
    <property type="component" value="Unassembled WGS sequence"/>
</dbReference>
<keyword evidence="2" id="KW-1185">Reference proteome</keyword>
<sequence>MNNNKPNKVMALYHKVTRYPFGDKIFSKMVSRMAPYFGTIHPHITSLQENRCECLIKKRKIVQNHIGTVHVIAICNGLEMAMGTMAEASIPKHLRWIPKGMSVDYTAKAGSDILCVAEVKPEQWQVGDMLVDVKAYDTNGVVVVQGHIKLWISEKPQK</sequence>
<gene>
    <name evidence="1" type="ORF">NE535_04300</name>
</gene>
<dbReference type="Pfam" id="PF14539">
    <property type="entry name" value="DUF4442"/>
    <property type="match status" value="1"/>
</dbReference>
<dbReference type="Gene3D" id="3.10.129.10">
    <property type="entry name" value="Hotdog Thioesterase"/>
    <property type="match status" value="1"/>
</dbReference>
<accession>A0A9X3ATZ9</accession>